<organism evidence="2 3">
    <name type="scientific">Prorocentrum cordatum</name>
    <dbReference type="NCBI Taxonomy" id="2364126"/>
    <lineage>
        <taxon>Eukaryota</taxon>
        <taxon>Sar</taxon>
        <taxon>Alveolata</taxon>
        <taxon>Dinophyceae</taxon>
        <taxon>Prorocentrales</taxon>
        <taxon>Prorocentraceae</taxon>
        <taxon>Prorocentrum</taxon>
    </lineage>
</organism>
<feature type="region of interest" description="Disordered" evidence="1">
    <location>
        <begin position="1"/>
        <end position="38"/>
    </location>
</feature>
<gene>
    <name evidence="2" type="ORF">PCOR1329_LOCUS3124</name>
</gene>
<protein>
    <submittedName>
        <fullName evidence="2">Uncharacterized protein</fullName>
    </submittedName>
</protein>
<proteinExistence type="predicted"/>
<evidence type="ECO:0000313" key="2">
    <source>
        <dbReference type="EMBL" id="CAK0792586.1"/>
    </source>
</evidence>
<dbReference type="Proteomes" id="UP001189429">
    <property type="component" value="Unassembled WGS sequence"/>
</dbReference>
<comment type="caution">
    <text evidence="2">The sequence shown here is derived from an EMBL/GenBank/DDBJ whole genome shotgun (WGS) entry which is preliminary data.</text>
</comment>
<evidence type="ECO:0000313" key="3">
    <source>
        <dbReference type="Proteomes" id="UP001189429"/>
    </source>
</evidence>
<reference evidence="2" key="1">
    <citation type="submission" date="2023-10" db="EMBL/GenBank/DDBJ databases">
        <authorList>
            <person name="Chen Y."/>
            <person name="Shah S."/>
            <person name="Dougan E. K."/>
            <person name="Thang M."/>
            <person name="Chan C."/>
        </authorList>
    </citation>
    <scope>NUCLEOTIDE SEQUENCE [LARGE SCALE GENOMIC DNA]</scope>
</reference>
<sequence length="939" mass="99297">MGARERSAAAAAAQGHEDDSMGSGGEQVAAQPRRRAKLDTSDKVSCGLCGAKRCDPNVQCPEAPNDAGEVRRVGYGCASCWGPFQRVFSNETTWTKHCARQKGDAKCKKRVENAKDISKDPEKASFEQEEVNIVAEQCYTTIGNYVCIKPEHLEQQAGGGVTVGAADVLTQRVTVGAPLTKQKLKTICVAHPERPPVEVQTFTTVKCQKVARTLPRRAALADAQAQVEMKKALAEVTKLLPVPLRGHEKPPDVESLVNQLQGAKSALGAGGLPRGSSAGEVVPPAVGATGALADGAAGGAVAACGSDVADGRADGGSGDEQGAAAEVASKGRGVEINGVEHLAKVDAAIALHKGIATMTARQRAEQIEIIGNGDVLDASGFLDQLICKVVGEADSGDDVARAILPWAPADADSSTTFQLKRPRISFPRMSNADKVVACRGSFFNAFLAEVAAKCEESVNLAREGAAELRALLVISNTSPNAVDQVTDGANVREMLNGTFSKDRSLFRDSLMSNTHWACLTTEYLDHALSDLQVGPDIVTALAMVSVGSDLAAMVSASSRLKGWIEQSRAGATADLEKAFAQWVVNVTSAGAAPTFTCESVGQVREVTSNRISAAKVKKSFGVLQVAALAASEESMELAQAKIGVEKKRDSLLDRMRGCTAETGHQWVSRGPPPYPAPWNIGLQGDVGIRGMFELKTVLSDLKGEVFGGESNAKLFEDRLAALAHLIMTAPSEALGAEDAAEISQQVETAMLCANVVRSDSRTKTMNNASKLLGHYKVCCNVATNLLSLTDIGDVGQQELITRLRGGMGDGASWKDGLADGDSYDEVHTRAKTTLFKGKNGTLLNKTLGDYKCATDEARKHSRKCNIMDRVNDLTEPFKATLAEANAAINEAALMKLMRKKPYECRDAVARELDAVADRGVSAAKLLAQIYEVAVATKPA</sequence>
<dbReference type="EMBL" id="CAUYUJ010000792">
    <property type="protein sequence ID" value="CAK0792586.1"/>
    <property type="molecule type" value="Genomic_DNA"/>
</dbReference>
<name>A0ABN9PQA2_9DINO</name>
<accession>A0ABN9PQA2</accession>
<keyword evidence="3" id="KW-1185">Reference proteome</keyword>
<evidence type="ECO:0000256" key="1">
    <source>
        <dbReference type="SAM" id="MobiDB-lite"/>
    </source>
</evidence>